<keyword evidence="2" id="KW-1185">Reference proteome</keyword>
<organism evidence="1 2">
    <name type="scientific">Aspergillus sydowii CBS 593.65</name>
    <dbReference type="NCBI Taxonomy" id="1036612"/>
    <lineage>
        <taxon>Eukaryota</taxon>
        <taxon>Fungi</taxon>
        <taxon>Dikarya</taxon>
        <taxon>Ascomycota</taxon>
        <taxon>Pezizomycotina</taxon>
        <taxon>Eurotiomycetes</taxon>
        <taxon>Eurotiomycetidae</taxon>
        <taxon>Eurotiales</taxon>
        <taxon>Aspergillaceae</taxon>
        <taxon>Aspergillus</taxon>
        <taxon>Aspergillus subgen. Nidulantes</taxon>
    </lineage>
</organism>
<gene>
    <name evidence="1" type="ORF">ASPSYDRAFT_49303</name>
</gene>
<dbReference type="Proteomes" id="UP000184356">
    <property type="component" value="Unassembled WGS sequence"/>
</dbReference>
<evidence type="ECO:0000313" key="2">
    <source>
        <dbReference type="Proteomes" id="UP000184356"/>
    </source>
</evidence>
<accession>A0A1L9T6V2</accession>
<proteinExistence type="predicted"/>
<reference evidence="2" key="1">
    <citation type="journal article" date="2017" name="Genome Biol.">
        <title>Comparative genomics reveals high biological diversity and specific adaptations in the industrially and medically important fungal genus Aspergillus.</title>
        <authorList>
            <person name="de Vries R.P."/>
            <person name="Riley R."/>
            <person name="Wiebenga A."/>
            <person name="Aguilar-Osorio G."/>
            <person name="Amillis S."/>
            <person name="Uchima C.A."/>
            <person name="Anderluh G."/>
            <person name="Asadollahi M."/>
            <person name="Askin M."/>
            <person name="Barry K."/>
            <person name="Battaglia E."/>
            <person name="Bayram O."/>
            <person name="Benocci T."/>
            <person name="Braus-Stromeyer S.A."/>
            <person name="Caldana C."/>
            <person name="Canovas D."/>
            <person name="Cerqueira G.C."/>
            <person name="Chen F."/>
            <person name="Chen W."/>
            <person name="Choi C."/>
            <person name="Clum A."/>
            <person name="Dos Santos R.A."/>
            <person name="Damasio A.R."/>
            <person name="Diallinas G."/>
            <person name="Emri T."/>
            <person name="Fekete E."/>
            <person name="Flipphi M."/>
            <person name="Freyberg S."/>
            <person name="Gallo A."/>
            <person name="Gournas C."/>
            <person name="Habgood R."/>
            <person name="Hainaut M."/>
            <person name="Harispe M.L."/>
            <person name="Henrissat B."/>
            <person name="Hilden K.S."/>
            <person name="Hope R."/>
            <person name="Hossain A."/>
            <person name="Karabika E."/>
            <person name="Karaffa L."/>
            <person name="Karanyi Z."/>
            <person name="Krasevec N."/>
            <person name="Kuo A."/>
            <person name="Kusch H."/>
            <person name="LaButti K."/>
            <person name="Lagendijk E.L."/>
            <person name="Lapidus A."/>
            <person name="Levasseur A."/>
            <person name="Lindquist E."/>
            <person name="Lipzen A."/>
            <person name="Logrieco A.F."/>
            <person name="MacCabe A."/>
            <person name="Maekelae M.R."/>
            <person name="Malavazi I."/>
            <person name="Melin P."/>
            <person name="Meyer V."/>
            <person name="Mielnichuk N."/>
            <person name="Miskei M."/>
            <person name="Molnar A.P."/>
            <person name="Mule G."/>
            <person name="Ngan C.Y."/>
            <person name="Orejas M."/>
            <person name="Orosz E."/>
            <person name="Ouedraogo J.P."/>
            <person name="Overkamp K.M."/>
            <person name="Park H.-S."/>
            <person name="Perrone G."/>
            <person name="Piumi F."/>
            <person name="Punt P.J."/>
            <person name="Ram A.F."/>
            <person name="Ramon A."/>
            <person name="Rauscher S."/>
            <person name="Record E."/>
            <person name="Riano-Pachon D.M."/>
            <person name="Robert V."/>
            <person name="Roehrig J."/>
            <person name="Ruller R."/>
            <person name="Salamov A."/>
            <person name="Salih N.S."/>
            <person name="Samson R.A."/>
            <person name="Sandor E."/>
            <person name="Sanguinetti M."/>
            <person name="Schuetze T."/>
            <person name="Sepcic K."/>
            <person name="Shelest E."/>
            <person name="Sherlock G."/>
            <person name="Sophianopoulou V."/>
            <person name="Squina F.M."/>
            <person name="Sun H."/>
            <person name="Susca A."/>
            <person name="Todd R.B."/>
            <person name="Tsang A."/>
            <person name="Unkles S.E."/>
            <person name="van de Wiele N."/>
            <person name="van Rossen-Uffink D."/>
            <person name="Oliveira J.V."/>
            <person name="Vesth T.C."/>
            <person name="Visser J."/>
            <person name="Yu J.-H."/>
            <person name="Zhou M."/>
            <person name="Andersen M.R."/>
            <person name="Archer D.B."/>
            <person name="Baker S.E."/>
            <person name="Benoit I."/>
            <person name="Brakhage A.A."/>
            <person name="Braus G.H."/>
            <person name="Fischer R."/>
            <person name="Frisvad J.C."/>
            <person name="Goldman G.H."/>
            <person name="Houbraken J."/>
            <person name="Oakley B."/>
            <person name="Pocsi I."/>
            <person name="Scazzocchio C."/>
            <person name="Seiboth B."/>
            <person name="vanKuyk P.A."/>
            <person name="Wortman J."/>
            <person name="Dyer P.S."/>
            <person name="Grigoriev I.V."/>
        </authorList>
    </citation>
    <scope>NUCLEOTIDE SEQUENCE [LARGE SCALE GENOMIC DNA]</scope>
    <source>
        <strain evidence="2">CBS 593.65</strain>
    </source>
</reference>
<dbReference type="GeneID" id="63763880"/>
<dbReference type="AlphaFoldDB" id="A0A1L9T6V2"/>
<protein>
    <submittedName>
        <fullName evidence="1">Uncharacterized protein</fullName>
    </submittedName>
</protein>
<evidence type="ECO:0000313" key="1">
    <source>
        <dbReference type="EMBL" id="OJJ55138.1"/>
    </source>
</evidence>
<dbReference type="RefSeq" id="XP_040698944.1">
    <property type="nucleotide sequence ID" value="XM_040847807.1"/>
</dbReference>
<dbReference type="VEuPathDB" id="FungiDB:ASPSYDRAFT_49303"/>
<dbReference type="EMBL" id="KV878593">
    <property type="protein sequence ID" value="OJJ55138.1"/>
    <property type="molecule type" value="Genomic_DNA"/>
</dbReference>
<sequence length="73" mass="8451">MRSEAFTARSWPSIRLPLAFAALGVREKVRASLLTEENKGKPNLPGWLAWSSRTSHWPWIFDKLAAFAKYRNY</sequence>
<name>A0A1L9T6V2_9EURO</name>